<keyword evidence="3 5" id="KW-1133">Transmembrane helix</keyword>
<organism evidence="6 7">
    <name type="scientific">SAR86 cluster bacterium</name>
    <dbReference type="NCBI Taxonomy" id="2030880"/>
    <lineage>
        <taxon>Bacteria</taxon>
        <taxon>Pseudomonadati</taxon>
        <taxon>Pseudomonadota</taxon>
        <taxon>Gammaproteobacteria</taxon>
        <taxon>SAR86 cluster</taxon>
    </lineage>
</organism>
<dbReference type="GO" id="GO:0016020">
    <property type="term" value="C:membrane"/>
    <property type="evidence" value="ECO:0007669"/>
    <property type="project" value="UniProtKB-SubCell"/>
</dbReference>
<feature type="transmembrane region" description="Helical" evidence="5">
    <location>
        <begin position="115"/>
        <end position="134"/>
    </location>
</feature>
<reference evidence="7" key="1">
    <citation type="submission" date="2017-08" db="EMBL/GenBank/DDBJ databases">
        <title>A dynamic microbial community with high functional redundancy inhabits the cold, oxic subseafloor aquifer.</title>
        <authorList>
            <person name="Tully B.J."/>
            <person name="Wheat C.G."/>
            <person name="Glazer B.T."/>
            <person name="Huber J.A."/>
        </authorList>
    </citation>
    <scope>NUCLEOTIDE SEQUENCE [LARGE SCALE GENOMIC DNA]</scope>
</reference>
<dbReference type="InterPro" id="IPR023352">
    <property type="entry name" value="MAPEG-like_dom_sf"/>
</dbReference>
<dbReference type="Pfam" id="PF01124">
    <property type="entry name" value="MAPEG"/>
    <property type="match status" value="1"/>
</dbReference>
<evidence type="ECO:0000256" key="3">
    <source>
        <dbReference type="ARBA" id="ARBA00022989"/>
    </source>
</evidence>
<sequence length="137" mass="15153">MNQALIFAPVLAQISLTLMIFLLLGKRRAADAKAGTVDLKRVALDNRGWSDSVIKVSNNLDNQFQTPVLFYMLCIVLVQFNAVSTLTLGLAWTFVFTRYSHAFVHVGSNYIPLRLPLFLLGVVSLLLMTGIAIAELI</sequence>
<evidence type="ECO:0000256" key="4">
    <source>
        <dbReference type="ARBA" id="ARBA00023136"/>
    </source>
</evidence>
<dbReference type="AlphaFoldDB" id="A0A2A5B304"/>
<dbReference type="SUPFAM" id="SSF161084">
    <property type="entry name" value="MAPEG domain-like"/>
    <property type="match status" value="1"/>
</dbReference>
<dbReference type="InterPro" id="IPR001129">
    <property type="entry name" value="Membr-assoc_MAPEG"/>
</dbReference>
<evidence type="ECO:0000256" key="5">
    <source>
        <dbReference type="SAM" id="Phobius"/>
    </source>
</evidence>
<name>A0A2A5B304_9GAMM</name>
<evidence type="ECO:0000256" key="2">
    <source>
        <dbReference type="ARBA" id="ARBA00022692"/>
    </source>
</evidence>
<gene>
    <name evidence="6" type="ORF">COA96_06760</name>
</gene>
<evidence type="ECO:0000313" key="6">
    <source>
        <dbReference type="EMBL" id="PCJ25721.1"/>
    </source>
</evidence>
<comment type="subcellular location">
    <subcellularLocation>
        <location evidence="1">Membrane</location>
    </subcellularLocation>
</comment>
<keyword evidence="2 5" id="KW-0812">Transmembrane</keyword>
<keyword evidence="4 5" id="KW-0472">Membrane</keyword>
<protein>
    <recommendedName>
        <fullName evidence="8">MAPEG family protein</fullName>
    </recommendedName>
</protein>
<dbReference type="Gene3D" id="1.20.120.550">
    <property type="entry name" value="Membrane associated eicosanoid/glutathione metabolism-like domain"/>
    <property type="match status" value="1"/>
</dbReference>
<dbReference type="EMBL" id="NVVJ01000015">
    <property type="protein sequence ID" value="PCJ25721.1"/>
    <property type="molecule type" value="Genomic_DNA"/>
</dbReference>
<proteinExistence type="predicted"/>
<dbReference type="Proteomes" id="UP000218327">
    <property type="component" value="Unassembled WGS sequence"/>
</dbReference>
<feature type="transmembrane region" description="Helical" evidence="5">
    <location>
        <begin position="68"/>
        <end position="95"/>
    </location>
</feature>
<evidence type="ECO:0000256" key="1">
    <source>
        <dbReference type="ARBA" id="ARBA00004370"/>
    </source>
</evidence>
<comment type="caution">
    <text evidence="6">The sequence shown here is derived from an EMBL/GenBank/DDBJ whole genome shotgun (WGS) entry which is preliminary data.</text>
</comment>
<evidence type="ECO:0000313" key="7">
    <source>
        <dbReference type="Proteomes" id="UP000218327"/>
    </source>
</evidence>
<feature type="transmembrane region" description="Helical" evidence="5">
    <location>
        <begin position="6"/>
        <end position="24"/>
    </location>
</feature>
<accession>A0A2A5B304</accession>
<evidence type="ECO:0008006" key="8">
    <source>
        <dbReference type="Google" id="ProtNLM"/>
    </source>
</evidence>